<gene>
    <name evidence="2" type="ORF">OCBIM_22026172mg</name>
</gene>
<keyword evidence="1" id="KW-0472">Membrane</keyword>
<organism evidence="2">
    <name type="scientific">Octopus bimaculoides</name>
    <name type="common">California two-spotted octopus</name>
    <dbReference type="NCBI Taxonomy" id="37653"/>
    <lineage>
        <taxon>Eukaryota</taxon>
        <taxon>Metazoa</taxon>
        <taxon>Spiralia</taxon>
        <taxon>Lophotrochozoa</taxon>
        <taxon>Mollusca</taxon>
        <taxon>Cephalopoda</taxon>
        <taxon>Coleoidea</taxon>
        <taxon>Octopodiformes</taxon>
        <taxon>Octopoda</taxon>
        <taxon>Incirrata</taxon>
        <taxon>Octopodidae</taxon>
        <taxon>Octopus</taxon>
    </lineage>
</organism>
<dbReference type="EMBL" id="KQ420009">
    <property type="protein sequence ID" value="KOF81739.1"/>
    <property type="molecule type" value="Genomic_DNA"/>
</dbReference>
<keyword evidence="1" id="KW-0812">Transmembrane</keyword>
<feature type="transmembrane region" description="Helical" evidence="1">
    <location>
        <begin position="38"/>
        <end position="63"/>
    </location>
</feature>
<proteinExistence type="predicted"/>
<name>A0A0L8GY28_OCTBM</name>
<evidence type="ECO:0000256" key="1">
    <source>
        <dbReference type="SAM" id="Phobius"/>
    </source>
</evidence>
<evidence type="ECO:0000313" key="2">
    <source>
        <dbReference type="EMBL" id="KOF81739.1"/>
    </source>
</evidence>
<keyword evidence="1" id="KW-1133">Transmembrane helix</keyword>
<sequence length="78" mass="8980">MFSLFKQKKFRCVTPVRHTHLCSTTTDNWHLSLTMSSLYILAENCLFCFTFYICTCVLCKALLHLLGNLGVNSQIVFI</sequence>
<dbReference type="AlphaFoldDB" id="A0A0L8GY28"/>
<protein>
    <submittedName>
        <fullName evidence="2">Uncharacterized protein</fullName>
    </submittedName>
</protein>
<accession>A0A0L8GY28</accession>
<reference evidence="2" key="1">
    <citation type="submission" date="2015-07" db="EMBL/GenBank/DDBJ databases">
        <title>MeaNS - Measles Nucleotide Surveillance Program.</title>
        <authorList>
            <person name="Tran T."/>
            <person name="Druce J."/>
        </authorList>
    </citation>
    <scope>NUCLEOTIDE SEQUENCE</scope>
    <source>
        <strain evidence="2">UCB-OBI-ISO-001</strain>
        <tissue evidence="2">Gonad</tissue>
    </source>
</reference>